<proteinExistence type="predicted"/>
<dbReference type="SMART" id="SM00587">
    <property type="entry name" value="CHK"/>
    <property type="match status" value="1"/>
</dbReference>
<gene>
    <name evidence="2" type="ORF">L9F63_002940</name>
</gene>
<keyword evidence="3" id="KW-1185">Reference proteome</keyword>
<dbReference type="PANTHER" id="PTHR11012:SF56">
    <property type="entry name" value="CHK KINASE-LIKE DOMAIN-CONTAINING PROTEIN-RELATED"/>
    <property type="match status" value="1"/>
</dbReference>
<feature type="domain" description="CHK kinase-like" evidence="1">
    <location>
        <begin position="126"/>
        <end position="315"/>
    </location>
</feature>
<dbReference type="PANTHER" id="PTHR11012">
    <property type="entry name" value="PROTEIN KINASE-LIKE DOMAIN-CONTAINING"/>
    <property type="match status" value="1"/>
</dbReference>
<evidence type="ECO:0000313" key="3">
    <source>
        <dbReference type="Proteomes" id="UP001233999"/>
    </source>
</evidence>
<dbReference type="InterPro" id="IPR011009">
    <property type="entry name" value="Kinase-like_dom_sf"/>
</dbReference>
<dbReference type="InterPro" id="IPR015897">
    <property type="entry name" value="CHK_kinase-like"/>
</dbReference>
<dbReference type="EMBL" id="JASPKZ010007289">
    <property type="protein sequence ID" value="KAJ9585240.1"/>
    <property type="molecule type" value="Genomic_DNA"/>
</dbReference>
<reference evidence="2" key="1">
    <citation type="journal article" date="2023" name="IScience">
        <title>Live-bearing cockroach genome reveals convergent evolutionary mechanisms linked to viviparity in insects and beyond.</title>
        <authorList>
            <person name="Fouks B."/>
            <person name="Harrison M.C."/>
            <person name="Mikhailova A.A."/>
            <person name="Marchal E."/>
            <person name="English S."/>
            <person name="Carruthers M."/>
            <person name="Jennings E.C."/>
            <person name="Chiamaka E.L."/>
            <person name="Frigard R.A."/>
            <person name="Pippel M."/>
            <person name="Attardo G.M."/>
            <person name="Benoit J.B."/>
            <person name="Bornberg-Bauer E."/>
            <person name="Tobe S.S."/>
        </authorList>
    </citation>
    <scope>NUCLEOTIDE SEQUENCE</scope>
    <source>
        <strain evidence="2">Stay&amp;Tobe</strain>
    </source>
</reference>
<accession>A0AAD7ZRG8</accession>
<dbReference type="Pfam" id="PF02958">
    <property type="entry name" value="EcKL"/>
    <property type="match status" value="1"/>
</dbReference>
<sequence>MSNSDLVYQQNTMSANWMNNKFLETVLGSEVETFEVKPLGDSNDFFTSSLHRVTVNLKSGRSEHLIVKKLIDREGDGRLFAESSMFSRETYMYSVVLPKLQEMLNKAFPGCEPIAAKYVCSSTGVLVLEDLSASGFKVLDRMAGVDLHNSLLVMRCLARFHAASVILYEQEPELFEPFMDTVFNEEPIQKLQGPFFKGMSTLLAEEVENWPGFGERYAKKFREMSGEMIKLVVEGARRHEERFNVLTHDDIWTSNLMFRPPDSIRLIDFQMPHYASPGNDLQMFLTMSVADDVRHNHFDTLMKEYHTTLCDTLTALSYQHKLLTLEELYEEYKKSALYGFVINAIFLPGVLACPDADIRMFVTDGAAPSHSIFEGSRARTTMAEILKEYEKQGAFSLT</sequence>
<reference evidence="2" key="2">
    <citation type="submission" date="2023-05" db="EMBL/GenBank/DDBJ databases">
        <authorList>
            <person name="Fouks B."/>
        </authorList>
    </citation>
    <scope>NUCLEOTIDE SEQUENCE</scope>
    <source>
        <strain evidence="2">Stay&amp;Tobe</strain>
        <tissue evidence="2">Testes</tissue>
    </source>
</reference>
<dbReference type="Proteomes" id="UP001233999">
    <property type="component" value="Unassembled WGS sequence"/>
</dbReference>
<dbReference type="SUPFAM" id="SSF56112">
    <property type="entry name" value="Protein kinase-like (PK-like)"/>
    <property type="match status" value="1"/>
</dbReference>
<evidence type="ECO:0000259" key="1">
    <source>
        <dbReference type="SMART" id="SM00587"/>
    </source>
</evidence>
<name>A0AAD7ZRG8_DIPPU</name>
<dbReference type="AlphaFoldDB" id="A0AAD7ZRG8"/>
<evidence type="ECO:0000313" key="2">
    <source>
        <dbReference type="EMBL" id="KAJ9585240.1"/>
    </source>
</evidence>
<protein>
    <recommendedName>
        <fullName evidence="1">CHK kinase-like domain-containing protein</fullName>
    </recommendedName>
</protein>
<dbReference type="InterPro" id="IPR004119">
    <property type="entry name" value="EcKL"/>
</dbReference>
<dbReference type="Gene3D" id="3.90.1200.10">
    <property type="match status" value="1"/>
</dbReference>
<comment type="caution">
    <text evidence="2">The sequence shown here is derived from an EMBL/GenBank/DDBJ whole genome shotgun (WGS) entry which is preliminary data.</text>
</comment>
<organism evidence="2 3">
    <name type="scientific">Diploptera punctata</name>
    <name type="common">Pacific beetle cockroach</name>
    <dbReference type="NCBI Taxonomy" id="6984"/>
    <lineage>
        <taxon>Eukaryota</taxon>
        <taxon>Metazoa</taxon>
        <taxon>Ecdysozoa</taxon>
        <taxon>Arthropoda</taxon>
        <taxon>Hexapoda</taxon>
        <taxon>Insecta</taxon>
        <taxon>Pterygota</taxon>
        <taxon>Neoptera</taxon>
        <taxon>Polyneoptera</taxon>
        <taxon>Dictyoptera</taxon>
        <taxon>Blattodea</taxon>
        <taxon>Blaberoidea</taxon>
        <taxon>Blaberidae</taxon>
        <taxon>Diplopterinae</taxon>
        <taxon>Diploptera</taxon>
    </lineage>
</organism>